<evidence type="ECO:0000259" key="2">
    <source>
        <dbReference type="PROSITE" id="PS50263"/>
    </source>
</evidence>
<dbReference type="EC" id="3.5.1.100" evidence="3"/>
<protein>
    <submittedName>
        <fullName evidence="3">(R)-stereoselective amidase</fullName>
        <ecNumber evidence="3">3.5.1.100</ecNumber>
    </submittedName>
</protein>
<dbReference type="Proteomes" id="UP000223606">
    <property type="component" value="Chromosome 1"/>
</dbReference>
<dbReference type="InterPro" id="IPR050345">
    <property type="entry name" value="Aliph_Amidase/BUP"/>
</dbReference>
<dbReference type="Pfam" id="PF00795">
    <property type="entry name" value="CN_hydrolase"/>
    <property type="match status" value="1"/>
</dbReference>
<dbReference type="EMBL" id="LT960614">
    <property type="protein sequence ID" value="SON57817.1"/>
    <property type="molecule type" value="Genomic_DNA"/>
</dbReference>
<dbReference type="KEGG" id="hdi:HDIA_4276"/>
<dbReference type="Gene3D" id="3.60.110.10">
    <property type="entry name" value="Carbon-nitrogen hydrolase"/>
    <property type="match status" value="1"/>
</dbReference>
<dbReference type="GO" id="GO:0016811">
    <property type="term" value="F:hydrolase activity, acting on carbon-nitrogen (but not peptide) bonds, in linear amides"/>
    <property type="evidence" value="ECO:0007669"/>
    <property type="project" value="TreeGrafter"/>
</dbReference>
<evidence type="ECO:0000256" key="1">
    <source>
        <dbReference type="ARBA" id="ARBA00022801"/>
    </source>
</evidence>
<dbReference type="PANTHER" id="PTHR43674:SF16">
    <property type="entry name" value="CARBON-NITROGEN FAMILY, PUTATIVE (AFU_ORTHOLOGUE AFUA_5G02350)-RELATED"/>
    <property type="match status" value="1"/>
</dbReference>
<dbReference type="InterPro" id="IPR036526">
    <property type="entry name" value="C-N_Hydrolase_sf"/>
</dbReference>
<evidence type="ECO:0000313" key="3">
    <source>
        <dbReference type="EMBL" id="SON57817.1"/>
    </source>
</evidence>
<organism evidence="3 4">
    <name type="scientific">Hartmannibacter diazotrophicus</name>
    <dbReference type="NCBI Taxonomy" id="1482074"/>
    <lineage>
        <taxon>Bacteria</taxon>
        <taxon>Pseudomonadati</taxon>
        <taxon>Pseudomonadota</taxon>
        <taxon>Alphaproteobacteria</taxon>
        <taxon>Hyphomicrobiales</taxon>
        <taxon>Pleomorphomonadaceae</taxon>
        <taxon>Hartmannibacter</taxon>
    </lineage>
</organism>
<name>A0A2C9DBY8_9HYPH</name>
<dbReference type="PROSITE" id="PS50263">
    <property type="entry name" value="CN_HYDROLASE"/>
    <property type="match status" value="1"/>
</dbReference>
<gene>
    <name evidence="3" type="primary">ramA_2</name>
    <name evidence="3" type="ORF">HDIA_4276</name>
</gene>
<dbReference type="OrthoDB" id="9811121at2"/>
<dbReference type="PANTHER" id="PTHR43674">
    <property type="entry name" value="NITRILASE C965.09-RELATED"/>
    <property type="match status" value="1"/>
</dbReference>
<keyword evidence="1 3" id="KW-0378">Hydrolase</keyword>
<dbReference type="AlphaFoldDB" id="A0A2C9DBY8"/>
<dbReference type="CDD" id="cd07197">
    <property type="entry name" value="nitrilase"/>
    <property type="match status" value="1"/>
</dbReference>
<keyword evidence="4" id="KW-1185">Reference proteome</keyword>
<dbReference type="InterPro" id="IPR003010">
    <property type="entry name" value="C-N_Hydrolase"/>
</dbReference>
<proteinExistence type="predicted"/>
<accession>A0A2C9DBY8</accession>
<dbReference type="RefSeq" id="WP_099558017.1">
    <property type="nucleotide sequence ID" value="NZ_LT960614.1"/>
</dbReference>
<reference evidence="4" key="1">
    <citation type="submission" date="2017-09" db="EMBL/GenBank/DDBJ databases">
        <title>Genome sequence of Nannocystis excedens DSM 71.</title>
        <authorList>
            <person name="Blom J."/>
        </authorList>
    </citation>
    <scope>NUCLEOTIDE SEQUENCE [LARGE SCALE GENOMIC DNA]</scope>
    <source>
        <strain evidence="4">type strain: E19</strain>
    </source>
</reference>
<dbReference type="SUPFAM" id="SSF56317">
    <property type="entry name" value="Carbon-nitrogen hydrolase"/>
    <property type="match status" value="1"/>
</dbReference>
<evidence type="ECO:0000313" key="4">
    <source>
        <dbReference type="Proteomes" id="UP000223606"/>
    </source>
</evidence>
<feature type="domain" description="CN hydrolase" evidence="2">
    <location>
        <begin position="5"/>
        <end position="260"/>
    </location>
</feature>
<sequence length="286" mass="29640">MDDQVCIGAVSVGPADGSGPSLPDTVTVTVAELSRRGADVVILPELFARPYVAGDDPIRWRHLAEPLDGPTVRWAERLSNETGVALLFGMALEAGSGLPLNAAVLVRPGSKPEVAGTKIHLPPAASGAFGEGDHFSPGPPEVGIVEIAGIRLAVVICYDRRFPECWRLAASGGAEVVAVLVGGPADGDPDGLFAAELRTHARANAVYAIAASRFGTETLTGHAVRHDGETLVVGPDGAVLSQAPAGGSVLATIIKQDLERARAFNPTAARLRLPSFGQCSHKEQET</sequence>